<evidence type="ECO:0000313" key="2">
    <source>
        <dbReference type="EMBL" id="KAE8257472.1"/>
    </source>
</evidence>
<feature type="region of interest" description="Disordered" evidence="1">
    <location>
        <begin position="1"/>
        <end position="23"/>
    </location>
</feature>
<reference evidence="2" key="1">
    <citation type="submission" date="2016-04" db="EMBL/GenBank/DDBJ databases">
        <authorList>
            <person name="Nguyen H.D."/>
            <person name="Samba Siva P."/>
            <person name="Cullis J."/>
            <person name="Levesque C.A."/>
            <person name="Hambleton S."/>
        </authorList>
    </citation>
    <scope>NUCLEOTIDE SEQUENCE</scope>
    <source>
        <strain evidence="2">DAOMC 236416</strain>
    </source>
</reference>
<feature type="region of interest" description="Disordered" evidence="1">
    <location>
        <begin position="174"/>
        <end position="203"/>
    </location>
</feature>
<feature type="compositionally biased region" description="Low complexity" evidence="1">
    <location>
        <begin position="546"/>
        <end position="559"/>
    </location>
</feature>
<feature type="region of interest" description="Disordered" evidence="1">
    <location>
        <begin position="640"/>
        <end position="672"/>
    </location>
</feature>
<proteinExistence type="predicted"/>
<dbReference type="Proteomes" id="UP000077521">
    <property type="component" value="Unassembled WGS sequence"/>
</dbReference>
<feature type="compositionally biased region" description="Polar residues" evidence="1">
    <location>
        <begin position="590"/>
        <end position="604"/>
    </location>
</feature>
<feature type="compositionally biased region" description="Low complexity" evidence="1">
    <location>
        <begin position="647"/>
        <end position="661"/>
    </location>
</feature>
<feature type="region of interest" description="Disordered" evidence="1">
    <location>
        <begin position="433"/>
        <end position="613"/>
    </location>
</feature>
<feature type="compositionally biased region" description="Low complexity" evidence="1">
    <location>
        <begin position="570"/>
        <end position="587"/>
    </location>
</feature>
<feature type="compositionally biased region" description="Polar residues" evidence="1">
    <location>
        <begin position="514"/>
        <end position="545"/>
    </location>
</feature>
<feature type="compositionally biased region" description="Basic and acidic residues" evidence="1">
    <location>
        <begin position="769"/>
        <end position="778"/>
    </location>
</feature>
<feature type="compositionally biased region" description="Polar residues" evidence="1">
    <location>
        <begin position="744"/>
        <end position="764"/>
    </location>
</feature>
<feature type="compositionally biased region" description="Low complexity" evidence="1">
    <location>
        <begin position="502"/>
        <end position="513"/>
    </location>
</feature>
<name>A0A8T8TA48_9BASI</name>
<gene>
    <name evidence="2" type="ORF">A4X13_0g2335</name>
</gene>
<reference evidence="2" key="2">
    <citation type="journal article" date="2019" name="IMA Fungus">
        <title>Genome sequencing and comparison of five Tilletia species to identify candidate genes for the detection of regulated species infecting wheat.</title>
        <authorList>
            <person name="Nguyen H.D.T."/>
            <person name="Sultana T."/>
            <person name="Kesanakurti P."/>
            <person name="Hambleton S."/>
        </authorList>
    </citation>
    <scope>NUCLEOTIDE SEQUENCE</scope>
    <source>
        <strain evidence="2">DAOMC 236416</strain>
    </source>
</reference>
<keyword evidence="3" id="KW-1185">Reference proteome</keyword>
<feature type="compositionally biased region" description="Polar residues" evidence="1">
    <location>
        <begin position="188"/>
        <end position="198"/>
    </location>
</feature>
<accession>A0A8T8TA48</accession>
<dbReference type="EMBL" id="LWDF02000109">
    <property type="protein sequence ID" value="KAE8257472.1"/>
    <property type="molecule type" value="Genomic_DNA"/>
</dbReference>
<protein>
    <submittedName>
        <fullName evidence="2">Uncharacterized protein</fullName>
    </submittedName>
</protein>
<feature type="region of interest" description="Disordered" evidence="1">
    <location>
        <begin position="733"/>
        <end position="778"/>
    </location>
</feature>
<comment type="caution">
    <text evidence="2">The sequence shown here is derived from an EMBL/GenBank/DDBJ whole genome shotgun (WGS) entry which is preliminary data.</text>
</comment>
<evidence type="ECO:0000256" key="1">
    <source>
        <dbReference type="SAM" id="MobiDB-lite"/>
    </source>
</evidence>
<evidence type="ECO:0000313" key="3">
    <source>
        <dbReference type="Proteomes" id="UP000077521"/>
    </source>
</evidence>
<dbReference type="AlphaFoldDB" id="A0A8T8TA48"/>
<sequence length="778" mass="84466">MPIPSGHQHAHHQTLSHVDQPREQTTLVEVPVPRHPGPRTMAHAIYGGGGHAQDVLGFNGQSQLLPDDIRPRPPYQTNITPSTPTPSANPFGLMLPPQHPQHFQQQTQQFQQQPQLFQPPNITPNQTSFQLPPTTPNPTPIAKMLTRSSKKGSKKTVIFDTLTDEEDDEFADLDLDSDSEDSYIPRQKPTSSKSSTVMEPSAASSSSLGLLNALNPSGGSSTPIPSAQTIQTLFALPDSIVALHPAYQRLQNTCNTLMTTLTGMNSQLTVPQVKDEPQKKHHNYTDEQKKAMYYDIKDACAAWPTRKLIKTANGKEYKMSPCSPQDIPLGRVMYESPGVLMSDARFGSMQKDILFKVQKTVLKWPIPPGAEKNRKNIRQANREKYEDFLESLCLTWSTLDKCENRWKADLMVGRQIKYANRQISVKIEEVKAVSTAKGKMKETARSDSEDDSTEEGSGSFQPPTKPPNRPQPTQRMTKTLPQIMIPPASKTYKGTGPGHNPTVAATTTVATSTNQPKPNQQPVATSQVPPQTAQPSSVHQTVHTQATSNNTATNPTSNPVPAVRVATVSNDPNPTTNPPATTNHPVPAESVNTVSNNPKPATSPTATTVKSADTTTTSAILRDNANIINPMPLTGTLQLSDGSAESTPVPETPTTKVPPNTSMSEGNSNTTPAQLTSEMTLKTLDKKTLLDIVAKRDLAHSTSSRPPTLAKLLVKSLSSHPLTAEETTIINTALNNRKLPAPKASSSKRTLDPDTSTTDRSTGQAAKRVRTDRSVDGN</sequence>
<organism evidence="2 3">
    <name type="scientific">Tilletia indica</name>
    <dbReference type="NCBI Taxonomy" id="43049"/>
    <lineage>
        <taxon>Eukaryota</taxon>
        <taxon>Fungi</taxon>
        <taxon>Dikarya</taxon>
        <taxon>Basidiomycota</taxon>
        <taxon>Ustilaginomycotina</taxon>
        <taxon>Exobasidiomycetes</taxon>
        <taxon>Tilletiales</taxon>
        <taxon>Tilletiaceae</taxon>
        <taxon>Tilletia</taxon>
    </lineage>
</organism>
<feature type="compositionally biased region" description="Polar residues" evidence="1">
    <location>
        <begin position="662"/>
        <end position="672"/>
    </location>
</feature>